<accession>A0A1D9I938</accession>
<dbReference type="EMBL" id="CP017755">
    <property type="protein sequence ID" value="AOZ08563.1"/>
    <property type="molecule type" value="Genomic_DNA"/>
</dbReference>
<dbReference type="Proteomes" id="UP000177515">
    <property type="component" value="Chromosome 2"/>
</dbReference>
<evidence type="ECO:0000256" key="1">
    <source>
        <dbReference type="ARBA" id="ARBA00022723"/>
    </source>
</evidence>
<dbReference type="InterPro" id="IPR011234">
    <property type="entry name" value="Fumarylacetoacetase-like_C"/>
</dbReference>
<dbReference type="InterPro" id="IPR036663">
    <property type="entry name" value="Fumarylacetoacetase_C_sf"/>
</dbReference>
<evidence type="ECO:0000313" key="3">
    <source>
        <dbReference type="EMBL" id="AOZ08563.1"/>
    </source>
</evidence>
<protein>
    <submittedName>
        <fullName evidence="3">2-hydroxyhepta-2,4-diene-1,7-dioate isomerase</fullName>
    </submittedName>
</protein>
<dbReference type="GO" id="GO:0016853">
    <property type="term" value="F:isomerase activity"/>
    <property type="evidence" value="ECO:0007669"/>
    <property type="project" value="UniProtKB-KW"/>
</dbReference>
<proteinExistence type="predicted"/>
<keyword evidence="3" id="KW-0413">Isomerase</keyword>
<keyword evidence="4" id="KW-1185">Reference proteome</keyword>
<dbReference type="Gene3D" id="3.90.850.10">
    <property type="entry name" value="Fumarylacetoacetase-like, C-terminal domain"/>
    <property type="match status" value="1"/>
</dbReference>
<evidence type="ECO:0000259" key="2">
    <source>
        <dbReference type="Pfam" id="PF01557"/>
    </source>
</evidence>
<dbReference type="SUPFAM" id="SSF56529">
    <property type="entry name" value="FAH"/>
    <property type="match status" value="1"/>
</dbReference>
<feature type="domain" description="Fumarylacetoacetase-like C-terminal" evidence="2">
    <location>
        <begin position="78"/>
        <end position="280"/>
    </location>
</feature>
<dbReference type="RefSeq" id="WP_071017120.1">
    <property type="nucleotide sequence ID" value="NZ_CP017755.1"/>
</dbReference>
<name>A0A1D9I938_9BURK</name>
<organism evidence="3 4">
    <name type="scientific">Cupriavidus malaysiensis</name>
    <dbReference type="NCBI Taxonomy" id="367825"/>
    <lineage>
        <taxon>Bacteria</taxon>
        <taxon>Pseudomonadati</taxon>
        <taxon>Pseudomonadota</taxon>
        <taxon>Betaproteobacteria</taxon>
        <taxon>Burkholderiales</taxon>
        <taxon>Burkholderiaceae</taxon>
        <taxon>Cupriavidus</taxon>
    </lineage>
</organism>
<evidence type="ECO:0000313" key="4">
    <source>
        <dbReference type="Proteomes" id="UP000177515"/>
    </source>
</evidence>
<dbReference type="Pfam" id="PF01557">
    <property type="entry name" value="FAA_hydrolase"/>
    <property type="match status" value="1"/>
</dbReference>
<gene>
    <name evidence="3" type="ORF">BKK80_21700</name>
</gene>
<sequence>MKLCRFNNDRVGVVLSGQVVDVTEAVTRVLEGLPPVDGDPLIAYLDQVRAGLPSDLLARQAAPASAVSLLAPVRLPGKIVAAPVNYHAHIAEMLASNISPGHNLADIEKAGLFLKATSSLVGAAQGVAVRFPERRTDYEVELVAVIGRAASEVPVEEALDYVAGYAVGLDITVRGTEDRSFRKSIDSYTVLGPWLTTRDEIEDPNALRLWLSQNGIVRQNTSTADMVLSVAELIAFASRFYTLKPGDLLFTGTPEGVGPIHPGDFLHAACDGLDAMDVRVRAYGDEA</sequence>
<dbReference type="PANTHER" id="PTHR11820">
    <property type="entry name" value="ACYLPYRUVASE"/>
    <property type="match status" value="1"/>
</dbReference>
<reference evidence="3 4" key="1">
    <citation type="submission" date="2016-10" db="EMBL/GenBank/DDBJ databases">
        <title>Complete genome sequences of three Cupriavidus strains isolated from various Malaysian environments.</title>
        <authorList>
            <person name="Abdullah A.A.-A."/>
            <person name="Shafie N.A.H."/>
            <person name="Lau N.S."/>
        </authorList>
    </citation>
    <scope>NUCLEOTIDE SEQUENCE [LARGE SCALE GENOMIC DNA]</scope>
    <source>
        <strain evidence="3 4">USMAA1020</strain>
    </source>
</reference>
<keyword evidence="1" id="KW-0479">Metal-binding</keyword>